<evidence type="ECO:0000256" key="1">
    <source>
        <dbReference type="SAM" id="MobiDB-lite"/>
    </source>
</evidence>
<dbReference type="EMBL" id="JANIIK010000036">
    <property type="protein sequence ID" value="KAJ3612542.1"/>
    <property type="molecule type" value="Genomic_DNA"/>
</dbReference>
<feature type="compositionally biased region" description="Basic and acidic residues" evidence="1">
    <location>
        <begin position="58"/>
        <end position="78"/>
    </location>
</feature>
<name>A0A9Q0EXS1_9TELE</name>
<reference evidence="2" key="1">
    <citation type="submission" date="2022-07" db="EMBL/GenBank/DDBJ databases">
        <title>Chromosome-level genome of Muraenolepis orangiensis.</title>
        <authorList>
            <person name="Kim J."/>
        </authorList>
    </citation>
    <scope>NUCLEOTIDE SEQUENCE</scope>
    <source>
        <strain evidence="2">KU_S4_2022</strain>
        <tissue evidence="2">Muscle</tissue>
    </source>
</reference>
<evidence type="ECO:0000313" key="3">
    <source>
        <dbReference type="Proteomes" id="UP001148018"/>
    </source>
</evidence>
<dbReference type="Proteomes" id="UP001148018">
    <property type="component" value="Unassembled WGS sequence"/>
</dbReference>
<gene>
    <name evidence="2" type="ORF">NHX12_020813</name>
</gene>
<proteinExistence type="predicted"/>
<sequence length="124" mass="13440">MWPPRPTDVTRSHHRAAQRVYLGGGAVPHRGGGGGGRRYAGRDFLVGVPGTRGLGSRQGRDQQRCEPDRIESGKKGERSPLNGSTVNRLKNVQLERRVGCRQSCGLLLLPLCRVLDSARSAMGV</sequence>
<accession>A0A9Q0EXS1</accession>
<feature type="region of interest" description="Disordered" evidence="1">
    <location>
        <begin position="20"/>
        <end position="84"/>
    </location>
</feature>
<dbReference type="AlphaFoldDB" id="A0A9Q0EXS1"/>
<organism evidence="2 3">
    <name type="scientific">Muraenolepis orangiensis</name>
    <name type="common">Patagonian moray cod</name>
    <dbReference type="NCBI Taxonomy" id="630683"/>
    <lineage>
        <taxon>Eukaryota</taxon>
        <taxon>Metazoa</taxon>
        <taxon>Chordata</taxon>
        <taxon>Craniata</taxon>
        <taxon>Vertebrata</taxon>
        <taxon>Euteleostomi</taxon>
        <taxon>Actinopterygii</taxon>
        <taxon>Neopterygii</taxon>
        <taxon>Teleostei</taxon>
        <taxon>Neoteleostei</taxon>
        <taxon>Acanthomorphata</taxon>
        <taxon>Zeiogadaria</taxon>
        <taxon>Gadariae</taxon>
        <taxon>Gadiformes</taxon>
        <taxon>Muraenolepidoidei</taxon>
        <taxon>Muraenolepididae</taxon>
        <taxon>Muraenolepis</taxon>
    </lineage>
</organism>
<keyword evidence="3" id="KW-1185">Reference proteome</keyword>
<evidence type="ECO:0000313" key="2">
    <source>
        <dbReference type="EMBL" id="KAJ3612542.1"/>
    </source>
</evidence>
<comment type="caution">
    <text evidence="2">The sequence shown here is derived from an EMBL/GenBank/DDBJ whole genome shotgun (WGS) entry which is preliminary data.</text>
</comment>
<protein>
    <submittedName>
        <fullName evidence="2">Uncharacterized protein</fullName>
    </submittedName>
</protein>
<feature type="compositionally biased region" description="Gly residues" evidence="1">
    <location>
        <begin position="22"/>
        <end position="38"/>
    </location>
</feature>